<evidence type="ECO:0000313" key="3">
    <source>
        <dbReference type="Proteomes" id="UP000001029"/>
    </source>
</evidence>
<keyword evidence="3" id="KW-1185">Reference proteome</keyword>
<sequence>MKMGEKIAANIKRLKITKVKLAERIGISDSSAISQWVKGKTRPLPENLEKLASEFGITVQELDDDIETGENLEEKTRALLYAIESITKKMSFGVSDEQEEYSTSSLSNKTKIDVFMPKHIAVTGEAKEEFFIYPSYSSVDEYLPMLIDSPDDKTPFALKIESGEVYAYAKEGEYAVIMPADKAITGKTALVKFNKKYCIKKIIFNDKEIVLKSGKKEIKANLEDVEVLGFVKYFLRLQ</sequence>
<dbReference type="AlphaFoldDB" id="B2KBZ6"/>
<dbReference type="InterPro" id="IPR010982">
    <property type="entry name" value="Lambda_DNA-bd_dom_sf"/>
</dbReference>
<dbReference type="InterPro" id="IPR001387">
    <property type="entry name" value="Cro/C1-type_HTH"/>
</dbReference>
<dbReference type="Proteomes" id="UP000001029">
    <property type="component" value="Chromosome"/>
</dbReference>
<dbReference type="Gene3D" id="2.10.109.10">
    <property type="entry name" value="Umud Fragment, subunit A"/>
    <property type="match status" value="1"/>
</dbReference>
<dbReference type="PROSITE" id="PS50943">
    <property type="entry name" value="HTH_CROC1"/>
    <property type="match status" value="1"/>
</dbReference>
<dbReference type="SUPFAM" id="SSF47413">
    <property type="entry name" value="lambda repressor-like DNA-binding domains"/>
    <property type="match status" value="1"/>
</dbReference>
<dbReference type="GO" id="GO:0003677">
    <property type="term" value="F:DNA binding"/>
    <property type="evidence" value="ECO:0007669"/>
    <property type="project" value="InterPro"/>
</dbReference>
<dbReference type="SMART" id="SM00530">
    <property type="entry name" value="HTH_XRE"/>
    <property type="match status" value="1"/>
</dbReference>
<dbReference type="Pfam" id="PF01381">
    <property type="entry name" value="HTH_3"/>
    <property type="match status" value="1"/>
</dbReference>
<dbReference type="Gene3D" id="1.10.260.40">
    <property type="entry name" value="lambda repressor-like DNA-binding domains"/>
    <property type="match status" value="1"/>
</dbReference>
<dbReference type="STRING" id="445932.Emin_0568"/>
<dbReference type="EMBL" id="CP001055">
    <property type="protein sequence ID" value="ACC98123.1"/>
    <property type="molecule type" value="Genomic_DNA"/>
</dbReference>
<name>B2KBZ6_ELUMP</name>
<feature type="domain" description="HTH cro/C1-type" evidence="1">
    <location>
        <begin position="12"/>
        <end position="62"/>
    </location>
</feature>
<dbReference type="OrthoDB" id="9791537at2"/>
<protein>
    <submittedName>
        <fullName evidence="2">Helix-turn-helix domain protein</fullName>
    </submittedName>
</protein>
<dbReference type="KEGG" id="emi:Emin_0568"/>
<accession>B2KBZ6</accession>
<dbReference type="HOGENOM" id="CLU_1164432_0_0_0"/>
<proteinExistence type="predicted"/>
<organism evidence="2 3">
    <name type="scientific">Elusimicrobium minutum (strain Pei191)</name>
    <dbReference type="NCBI Taxonomy" id="445932"/>
    <lineage>
        <taxon>Bacteria</taxon>
        <taxon>Pseudomonadati</taxon>
        <taxon>Elusimicrobiota</taxon>
        <taxon>Elusimicrobia</taxon>
        <taxon>Elusimicrobiales</taxon>
        <taxon>Elusimicrobiaceae</taxon>
        <taxon>Elusimicrobium</taxon>
    </lineage>
</organism>
<gene>
    <name evidence="2" type="ordered locus">Emin_0568</name>
</gene>
<evidence type="ECO:0000313" key="2">
    <source>
        <dbReference type="EMBL" id="ACC98123.1"/>
    </source>
</evidence>
<dbReference type="RefSeq" id="WP_012414738.1">
    <property type="nucleotide sequence ID" value="NC_010644.1"/>
</dbReference>
<reference evidence="2 3" key="1">
    <citation type="journal article" date="2009" name="Appl. Environ. Microbiol.">
        <title>Genomic analysis of 'Elusimicrobium minutum,' the first cultivated representative of the phylum 'Elusimicrobia' (formerly termite group 1).</title>
        <authorList>
            <person name="Herlemann D.P.R."/>
            <person name="Geissinger O."/>
            <person name="Ikeda-Ohtsubo W."/>
            <person name="Kunin V."/>
            <person name="Sun H."/>
            <person name="Lapidus A."/>
            <person name="Hugenholtz P."/>
            <person name="Brune A."/>
        </authorList>
    </citation>
    <scope>NUCLEOTIDE SEQUENCE [LARGE SCALE GENOMIC DNA]</scope>
    <source>
        <strain evidence="2 3">Pei191</strain>
    </source>
</reference>
<evidence type="ECO:0000259" key="1">
    <source>
        <dbReference type="PROSITE" id="PS50943"/>
    </source>
</evidence>
<dbReference type="CDD" id="cd00093">
    <property type="entry name" value="HTH_XRE"/>
    <property type="match status" value="1"/>
</dbReference>